<dbReference type="KEGG" id="ceu:A7L45_15685"/>
<accession>A0A1J0GJ83</accession>
<dbReference type="AlphaFoldDB" id="A0A1J0GJ83"/>
<dbReference type="RefSeq" id="WP_071613707.1">
    <property type="nucleotide sequence ID" value="NZ_CP015756.1"/>
</dbReference>
<dbReference type="Proteomes" id="UP000182569">
    <property type="component" value="Chromosome"/>
</dbReference>
<keyword evidence="2" id="KW-1185">Reference proteome</keyword>
<evidence type="ECO:0000313" key="1">
    <source>
        <dbReference type="EMBL" id="APC41413.1"/>
    </source>
</evidence>
<dbReference type="EMBL" id="CP015756">
    <property type="protein sequence ID" value="APC41413.1"/>
    <property type="molecule type" value="Genomic_DNA"/>
</dbReference>
<name>A0A1J0GJ83_9CLOT</name>
<protein>
    <submittedName>
        <fullName evidence="1">Uncharacterized protein</fullName>
    </submittedName>
</protein>
<reference evidence="2" key="1">
    <citation type="journal article" date="2016" name="Front. Microbiol.">
        <title>Complete Genome Sequence of Clostridium estertheticum DSM 8809, a Microbe Identified in Spoiled Vacuum Packed Beef.</title>
        <authorList>
            <person name="Yu Z."/>
            <person name="Gunn L."/>
            <person name="Brennan E."/>
            <person name="Reid R."/>
            <person name="Wall P.G."/>
            <person name="Gaora O.P."/>
            <person name="Hurley D."/>
            <person name="Bolton D."/>
            <person name="Fanning S."/>
        </authorList>
    </citation>
    <scope>NUCLEOTIDE SEQUENCE [LARGE SCALE GENOMIC DNA]</scope>
    <source>
        <strain evidence="2">DSM 8809</strain>
    </source>
</reference>
<organism evidence="1 2">
    <name type="scientific">Clostridium estertheticum subsp. estertheticum</name>
    <dbReference type="NCBI Taxonomy" id="1552"/>
    <lineage>
        <taxon>Bacteria</taxon>
        <taxon>Bacillati</taxon>
        <taxon>Bacillota</taxon>
        <taxon>Clostridia</taxon>
        <taxon>Eubacteriales</taxon>
        <taxon>Clostridiaceae</taxon>
        <taxon>Clostridium</taxon>
    </lineage>
</organism>
<sequence>MNKQYIVNFLSKNDLSDIAEIQYKKGTIALKFKYYYDDAEIEAAKTYADDEGNFKEEKDDWYEEFFLPYLSDISADNVEDIMEECAEKMEIEYEFIGCDISEDAYEFNEFAVVFYGKESDIDTDDILLELDF</sequence>
<proteinExistence type="predicted"/>
<evidence type="ECO:0000313" key="2">
    <source>
        <dbReference type="Proteomes" id="UP000182569"/>
    </source>
</evidence>
<dbReference type="STRING" id="1552.A7L45_15685"/>
<dbReference type="GeneID" id="83593876"/>
<dbReference type="OrthoDB" id="1937284at2"/>
<gene>
    <name evidence="1" type="ORF">A7L45_15685</name>
</gene>